<dbReference type="Proteomes" id="UP000593575">
    <property type="component" value="Unassembled WGS sequence"/>
</dbReference>
<comment type="caution">
    <text evidence="3">The sequence shown here is derived from an EMBL/GenBank/DDBJ whole genome shotgun (WGS) entry which is preliminary data.</text>
</comment>
<keyword evidence="2" id="KW-0732">Signal</keyword>
<evidence type="ECO:0000256" key="2">
    <source>
        <dbReference type="SAM" id="SignalP"/>
    </source>
</evidence>
<dbReference type="SUPFAM" id="SSF55136">
    <property type="entry name" value="Probable bacterial effector-binding domain"/>
    <property type="match status" value="2"/>
</dbReference>
<dbReference type="PANTHER" id="PTHR11220">
    <property type="entry name" value="HEME-BINDING PROTEIN-RELATED"/>
    <property type="match status" value="1"/>
</dbReference>
<dbReference type="InterPro" id="IPR006917">
    <property type="entry name" value="SOUL_heme-bd"/>
</dbReference>
<reference evidence="3 4" key="1">
    <citation type="journal article" date="2019" name="Genome Biol. Evol.">
        <title>Insights into the evolution of the New World diploid cottons (Gossypium, subgenus Houzingenia) based on genome sequencing.</title>
        <authorList>
            <person name="Grover C.E."/>
            <person name="Arick M.A. 2nd"/>
            <person name="Thrash A."/>
            <person name="Conover J.L."/>
            <person name="Sanders W.S."/>
            <person name="Peterson D.G."/>
            <person name="Frelichowski J.E."/>
            <person name="Scheffler J.A."/>
            <person name="Scheffler B.E."/>
            <person name="Wendel J.F."/>
        </authorList>
    </citation>
    <scope>NUCLEOTIDE SEQUENCE [LARGE SCALE GENOMIC DNA]</scope>
    <source>
        <strain evidence="3">6</strain>
        <tissue evidence="3">Leaf</tissue>
    </source>
</reference>
<evidence type="ECO:0000256" key="1">
    <source>
        <dbReference type="ARBA" id="ARBA00009817"/>
    </source>
</evidence>
<dbReference type="FunFam" id="3.20.80.10:FF:000002">
    <property type="entry name" value="Heme-binding protein 2"/>
    <property type="match status" value="1"/>
</dbReference>
<comment type="similarity">
    <text evidence="1">Belongs to the HEBP family.</text>
</comment>
<sequence>MAAFIPFKLSLLLSLLSNIGFLPETSKNDVGIFPPTCNRIECPSFDLIEVGNGYEIRRYNSTIWVTTSPIQDISLVEATRTGFLHSNTSNISQKPAILKSLKVHGSYCGHRLFDYIQGKNKYKQQIEMTAPVITEVLPSDGPFCESSFRISFYLPKVNQANPPPAEGLHIQKWKSTYLAVRQFSGFVTDYNVGVEAAALEASLADTVWSPAIKKSQKDETTSVYLVAQYNSPFEFSGRVNEIWMLADLEDELLPV</sequence>
<feature type="chain" id="PRO_5029600879" description="Heme-binding protein 2-like" evidence="2">
    <location>
        <begin position="22"/>
        <end position="255"/>
    </location>
</feature>
<evidence type="ECO:0000313" key="3">
    <source>
        <dbReference type="EMBL" id="MBA0822784.1"/>
    </source>
</evidence>
<dbReference type="AlphaFoldDB" id="A0A7J9IMD9"/>
<organism evidence="3 4">
    <name type="scientific">Gossypium armourianum</name>
    <dbReference type="NCBI Taxonomy" id="34283"/>
    <lineage>
        <taxon>Eukaryota</taxon>
        <taxon>Viridiplantae</taxon>
        <taxon>Streptophyta</taxon>
        <taxon>Embryophyta</taxon>
        <taxon>Tracheophyta</taxon>
        <taxon>Spermatophyta</taxon>
        <taxon>Magnoliopsida</taxon>
        <taxon>eudicotyledons</taxon>
        <taxon>Gunneridae</taxon>
        <taxon>Pentapetalae</taxon>
        <taxon>rosids</taxon>
        <taxon>malvids</taxon>
        <taxon>Malvales</taxon>
        <taxon>Malvaceae</taxon>
        <taxon>Malvoideae</taxon>
        <taxon>Gossypium</taxon>
    </lineage>
</organism>
<dbReference type="EMBL" id="JABFAE010000002">
    <property type="protein sequence ID" value="MBA0822784.1"/>
    <property type="molecule type" value="Genomic_DNA"/>
</dbReference>
<evidence type="ECO:0000313" key="4">
    <source>
        <dbReference type="Proteomes" id="UP000593575"/>
    </source>
</evidence>
<dbReference type="InterPro" id="IPR011256">
    <property type="entry name" value="Reg_factor_effector_dom_sf"/>
</dbReference>
<proteinExistence type="inferred from homology"/>
<gene>
    <name evidence="3" type="ORF">Goarm_019564</name>
</gene>
<protein>
    <recommendedName>
        <fullName evidence="5">Heme-binding protein 2-like</fullName>
    </recommendedName>
</protein>
<name>A0A7J9IMD9_9ROSI</name>
<keyword evidence="4" id="KW-1185">Reference proteome</keyword>
<dbReference type="PANTHER" id="PTHR11220:SF25">
    <property type="entry name" value="F3F9.4"/>
    <property type="match status" value="1"/>
</dbReference>
<accession>A0A7J9IMD9</accession>
<dbReference type="Gene3D" id="3.20.80.10">
    <property type="entry name" value="Regulatory factor, effector binding domain"/>
    <property type="match status" value="1"/>
</dbReference>
<dbReference type="Pfam" id="PF04832">
    <property type="entry name" value="SOUL"/>
    <property type="match status" value="2"/>
</dbReference>
<evidence type="ECO:0008006" key="5">
    <source>
        <dbReference type="Google" id="ProtNLM"/>
    </source>
</evidence>
<feature type="signal peptide" evidence="2">
    <location>
        <begin position="1"/>
        <end position="21"/>
    </location>
</feature>